<keyword evidence="3" id="KW-1185">Reference proteome</keyword>
<gene>
    <name evidence="2" type="ORF">P168DRAFT_186252</name>
</gene>
<protein>
    <submittedName>
        <fullName evidence="2">Uncharacterized protein</fullName>
    </submittedName>
</protein>
<dbReference type="GeneID" id="36540504"/>
<dbReference type="VEuPathDB" id="FungiDB:P168DRAFT_186252"/>
<evidence type="ECO:0000256" key="1">
    <source>
        <dbReference type="SAM" id="Phobius"/>
    </source>
</evidence>
<organism evidence="2 3">
    <name type="scientific">Aspergillus campestris (strain IBT 28561)</name>
    <dbReference type="NCBI Taxonomy" id="1392248"/>
    <lineage>
        <taxon>Eukaryota</taxon>
        <taxon>Fungi</taxon>
        <taxon>Dikarya</taxon>
        <taxon>Ascomycota</taxon>
        <taxon>Pezizomycotina</taxon>
        <taxon>Eurotiomycetes</taxon>
        <taxon>Eurotiomycetidae</taxon>
        <taxon>Eurotiales</taxon>
        <taxon>Aspergillaceae</taxon>
        <taxon>Aspergillus</taxon>
        <taxon>Aspergillus subgen. Circumdati</taxon>
    </lineage>
</organism>
<accession>A0A2I1CY61</accession>
<comment type="caution">
    <text evidence="2">The sequence shown here is derived from an EMBL/GenBank/DDBJ whole genome shotgun (WGS) entry which is preliminary data.</text>
</comment>
<proteinExistence type="predicted"/>
<dbReference type="Proteomes" id="UP000234254">
    <property type="component" value="Unassembled WGS sequence"/>
</dbReference>
<feature type="transmembrane region" description="Helical" evidence="1">
    <location>
        <begin position="94"/>
        <end position="120"/>
    </location>
</feature>
<sequence>MSPSKIWVDLAVRPRQYSVSNRGLFGALTRTVETTADRILRREHAAADHLGCRTLQPTLCLPVVRLASWTASGRSLVGGRHEFGRIADLPVTTLLLFFLFLSFSLSFFFFLFTSSILSALQPVRHERDAMVQRLVSISERNPRDKRNPVYSLSSVSAIRERDLLTRHEIFTYVCCVCLGSESINCNDDICVLWLVSFAHNCMVGS</sequence>
<evidence type="ECO:0000313" key="3">
    <source>
        <dbReference type="Proteomes" id="UP000234254"/>
    </source>
</evidence>
<dbReference type="RefSeq" id="XP_024691150.1">
    <property type="nucleotide sequence ID" value="XM_024832980.1"/>
</dbReference>
<dbReference type="EMBL" id="MSFM01000009">
    <property type="protein sequence ID" value="PKY02556.1"/>
    <property type="molecule type" value="Genomic_DNA"/>
</dbReference>
<evidence type="ECO:0000313" key="2">
    <source>
        <dbReference type="EMBL" id="PKY02556.1"/>
    </source>
</evidence>
<reference evidence="2" key="1">
    <citation type="submission" date="2016-12" db="EMBL/GenBank/DDBJ databases">
        <title>The genomes of Aspergillus section Nigri reveals drivers in fungal speciation.</title>
        <authorList>
            <consortium name="DOE Joint Genome Institute"/>
            <person name="Vesth T.C."/>
            <person name="Nybo J."/>
            <person name="Theobald S."/>
            <person name="Brandl J."/>
            <person name="Frisvad J.C."/>
            <person name="Nielsen K.F."/>
            <person name="Lyhne E.K."/>
            <person name="Kogle M.E."/>
            <person name="Kuo A."/>
            <person name="Riley R."/>
            <person name="Clum A."/>
            <person name="Nolan M."/>
            <person name="Lipzen A."/>
            <person name="Salamov A."/>
            <person name="Henrissat B."/>
            <person name="Wiebenga A."/>
            <person name="De vries R.P."/>
            <person name="Grigoriev I.V."/>
            <person name="Mortensen U.H."/>
            <person name="Andersen M.R."/>
            <person name="Baker S.E."/>
        </authorList>
    </citation>
    <scope>NUCLEOTIDE SEQUENCE</scope>
    <source>
        <strain evidence="2">IBT 28561</strain>
    </source>
</reference>
<keyword evidence="1" id="KW-0812">Transmembrane</keyword>
<dbReference type="AlphaFoldDB" id="A0A2I1CY61"/>
<name>A0A2I1CY61_ASPC2</name>
<keyword evidence="1" id="KW-1133">Transmembrane helix</keyword>
<keyword evidence="1" id="KW-0472">Membrane</keyword>